<dbReference type="InterPro" id="IPR013656">
    <property type="entry name" value="PAS_4"/>
</dbReference>
<evidence type="ECO:0000256" key="2">
    <source>
        <dbReference type="ARBA" id="ARBA00012438"/>
    </source>
</evidence>
<evidence type="ECO:0000259" key="7">
    <source>
        <dbReference type="PROSITE" id="PS50112"/>
    </source>
</evidence>
<evidence type="ECO:0000259" key="8">
    <source>
        <dbReference type="PROSITE" id="PS50113"/>
    </source>
</evidence>
<dbReference type="GO" id="GO:0000155">
    <property type="term" value="F:phosphorelay sensor kinase activity"/>
    <property type="evidence" value="ECO:0007669"/>
    <property type="project" value="InterPro"/>
</dbReference>
<name>A0A0N7HWU1_9BACT</name>
<dbReference type="InterPro" id="IPR003594">
    <property type="entry name" value="HATPase_dom"/>
</dbReference>
<evidence type="ECO:0000313" key="9">
    <source>
        <dbReference type="EMBL" id="ALJ00193.1"/>
    </source>
</evidence>
<evidence type="ECO:0000256" key="1">
    <source>
        <dbReference type="ARBA" id="ARBA00000085"/>
    </source>
</evidence>
<evidence type="ECO:0000256" key="5">
    <source>
        <dbReference type="ARBA" id="ARBA00022777"/>
    </source>
</evidence>
<dbReference type="PANTHER" id="PTHR43304:SF1">
    <property type="entry name" value="PAC DOMAIN-CONTAINING PROTEIN"/>
    <property type="match status" value="1"/>
</dbReference>
<dbReference type="PANTHER" id="PTHR43304">
    <property type="entry name" value="PHYTOCHROME-LIKE PROTEIN CPH1"/>
    <property type="match status" value="1"/>
</dbReference>
<dbReference type="InterPro" id="IPR004358">
    <property type="entry name" value="Sig_transdc_His_kin-like_C"/>
</dbReference>
<keyword evidence="3" id="KW-0597">Phosphoprotein</keyword>
<dbReference type="InterPro" id="IPR035965">
    <property type="entry name" value="PAS-like_dom_sf"/>
</dbReference>
<comment type="catalytic activity">
    <reaction evidence="1">
        <text>ATP + protein L-histidine = ADP + protein N-phospho-L-histidine.</text>
        <dbReference type="EC" id="2.7.13.3"/>
    </reaction>
</comment>
<accession>A0A0N7HWU1</accession>
<dbReference type="InterPro" id="IPR052162">
    <property type="entry name" value="Sensor_kinase/Photoreceptor"/>
</dbReference>
<keyword evidence="5" id="KW-0418">Kinase</keyword>
<dbReference type="PATRIC" id="fig|512763.3.peg.3521"/>
<dbReference type="SUPFAM" id="SSF47384">
    <property type="entry name" value="Homodimeric domain of signal transducing histidine kinase"/>
    <property type="match status" value="1"/>
</dbReference>
<dbReference type="Gene3D" id="3.30.450.20">
    <property type="entry name" value="PAS domain"/>
    <property type="match status" value="2"/>
</dbReference>
<dbReference type="EC" id="2.7.13.3" evidence="2"/>
<dbReference type="PROSITE" id="PS50112">
    <property type="entry name" value="PAS"/>
    <property type="match status" value="1"/>
</dbReference>
<dbReference type="AlphaFoldDB" id="A0A0N7HWU1"/>
<dbReference type="InterPro" id="IPR000700">
    <property type="entry name" value="PAS-assoc_C"/>
</dbReference>
<protein>
    <recommendedName>
        <fullName evidence="2">histidine kinase</fullName>
        <ecNumber evidence="2">2.7.13.3</ecNumber>
    </recommendedName>
</protein>
<dbReference type="SMART" id="SM00091">
    <property type="entry name" value="PAS"/>
    <property type="match status" value="1"/>
</dbReference>
<dbReference type="Pfam" id="PF00512">
    <property type="entry name" value="HisKA"/>
    <property type="match status" value="1"/>
</dbReference>
<evidence type="ECO:0000256" key="3">
    <source>
        <dbReference type="ARBA" id="ARBA00022553"/>
    </source>
</evidence>
<keyword evidence="4" id="KW-0808">Transferase</keyword>
<dbReference type="SMART" id="SM00388">
    <property type="entry name" value="HisKA"/>
    <property type="match status" value="1"/>
</dbReference>
<dbReference type="InterPro" id="IPR036097">
    <property type="entry name" value="HisK_dim/P_sf"/>
</dbReference>
<dbReference type="SUPFAM" id="SSF55874">
    <property type="entry name" value="ATPase domain of HSP90 chaperone/DNA topoisomerase II/histidine kinase"/>
    <property type="match status" value="1"/>
</dbReference>
<feature type="domain" description="Histidine kinase" evidence="6">
    <location>
        <begin position="192"/>
        <end position="405"/>
    </location>
</feature>
<feature type="domain" description="PAS" evidence="7">
    <location>
        <begin position="51"/>
        <end position="98"/>
    </location>
</feature>
<gene>
    <name evidence="9" type="ORF">DC20_16005</name>
</gene>
<dbReference type="SMART" id="SM00387">
    <property type="entry name" value="HATPase_c"/>
    <property type="match status" value="1"/>
</dbReference>
<dbReference type="Pfam" id="PF02518">
    <property type="entry name" value="HATPase_c"/>
    <property type="match status" value="1"/>
</dbReference>
<dbReference type="CDD" id="cd00082">
    <property type="entry name" value="HisKA"/>
    <property type="match status" value="1"/>
</dbReference>
<dbReference type="STRING" id="512763.DC20_16005"/>
<sequence length="405" mass="45886">MEAQIVTAKGNARWVRVIAEPETVDGRCTRIYGSFQDIDERKRAELETLSAIEEKDRILESIGDAFFAVNKEWTVTYWNDRAEEVLSRPRREILHRNMWEVYADAVGTPFYTYTHKAIAENAAQHFVACYETLGIWFEVSAFPSPGGLSVFFRDVTGRKQSELVQRELNQKLQAYTEELVASNKGLEQFSYIVSHNLRAPVANIIGLGELLRQEGYPAEAKKTFLDGLLENVWRLDTVIRDLNTMLQAKKGLGERTEPVNLAELVEDIQGSIHNLMEESQVQIITDFGIGEFSTIRSYLQSIFHNLITNSIKYGQPGVPPIIEIGSRLSQAGVVITYRDNGLGIDLEKRRNQVFGLYKRFHRHVEGKGMGLFMVKTQVEALGGKISVSSEVNKGTEFTMEFKLLP</sequence>
<dbReference type="InterPro" id="IPR005467">
    <property type="entry name" value="His_kinase_dom"/>
</dbReference>
<dbReference type="Pfam" id="PF08448">
    <property type="entry name" value="PAS_4"/>
    <property type="match status" value="1"/>
</dbReference>
<dbReference type="EMBL" id="CP012643">
    <property type="protein sequence ID" value="ALJ00193.1"/>
    <property type="molecule type" value="Genomic_DNA"/>
</dbReference>
<organism evidence="9 10">
    <name type="scientific">Rufibacter tibetensis</name>
    <dbReference type="NCBI Taxonomy" id="512763"/>
    <lineage>
        <taxon>Bacteria</taxon>
        <taxon>Pseudomonadati</taxon>
        <taxon>Bacteroidota</taxon>
        <taxon>Cytophagia</taxon>
        <taxon>Cytophagales</taxon>
        <taxon>Hymenobacteraceae</taxon>
        <taxon>Rufibacter</taxon>
    </lineage>
</organism>
<keyword evidence="10" id="KW-1185">Reference proteome</keyword>
<evidence type="ECO:0000256" key="4">
    <source>
        <dbReference type="ARBA" id="ARBA00022679"/>
    </source>
</evidence>
<evidence type="ECO:0000313" key="10">
    <source>
        <dbReference type="Proteomes" id="UP000061382"/>
    </source>
</evidence>
<dbReference type="PROSITE" id="PS50113">
    <property type="entry name" value="PAC"/>
    <property type="match status" value="1"/>
</dbReference>
<dbReference type="PRINTS" id="PR00344">
    <property type="entry name" value="BCTRLSENSOR"/>
</dbReference>
<dbReference type="InterPro" id="IPR036890">
    <property type="entry name" value="HATPase_C_sf"/>
</dbReference>
<evidence type="ECO:0000259" key="6">
    <source>
        <dbReference type="PROSITE" id="PS50109"/>
    </source>
</evidence>
<dbReference type="Gene3D" id="3.30.565.10">
    <property type="entry name" value="Histidine kinase-like ATPase, C-terminal domain"/>
    <property type="match status" value="1"/>
</dbReference>
<reference evidence="9 10" key="1">
    <citation type="submission" date="2015-08" db="EMBL/GenBank/DDBJ databases">
        <title>Complete genome sequence of Rufibacter tibetensis strain 1351t, a radiation-resistant bacterium from tibet plateau.</title>
        <authorList>
            <person name="Dai J."/>
        </authorList>
    </citation>
    <scope>NUCLEOTIDE SEQUENCE [LARGE SCALE GENOMIC DNA]</scope>
    <source>
        <strain evidence="9 10">1351</strain>
    </source>
</reference>
<dbReference type="PROSITE" id="PS50109">
    <property type="entry name" value="HIS_KIN"/>
    <property type="match status" value="1"/>
</dbReference>
<dbReference type="InterPro" id="IPR000014">
    <property type="entry name" value="PAS"/>
</dbReference>
<feature type="domain" description="PAC" evidence="8">
    <location>
        <begin position="1"/>
        <end position="50"/>
    </location>
</feature>
<dbReference type="Gene3D" id="1.10.287.130">
    <property type="match status" value="1"/>
</dbReference>
<dbReference type="CDD" id="cd00130">
    <property type="entry name" value="PAS"/>
    <property type="match status" value="1"/>
</dbReference>
<proteinExistence type="predicted"/>
<dbReference type="InterPro" id="IPR003661">
    <property type="entry name" value="HisK_dim/P_dom"/>
</dbReference>
<dbReference type="KEGG" id="rti:DC20_16005"/>
<dbReference type="SUPFAM" id="SSF55785">
    <property type="entry name" value="PYP-like sensor domain (PAS domain)"/>
    <property type="match status" value="2"/>
</dbReference>
<dbReference type="Proteomes" id="UP000061382">
    <property type="component" value="Chromosome"/>
</dbReference>